<evidence type="ECO:0000256" key="4">
    <source>
        <dbReference type="ARBA" id="ARBA00022741"/>
    </source>
</evidence>
<keyword evidence="8" id="KW-0378">Hydrolase</keyword>
<dbReference type="GO" id="GO:0016887">
    <property type="term" value="F:ATP hydrolysis activity"/>
    <property type="evidence" value="ECO:0007669"/>
    <property type="project" value="InterPro"/>
</dbReference>
<dbReference type="EMBL" id="CAJNOK010002201">
    <property type="protein sequence ID" value="CAF0849331.1"/>
    <property type="molecule type" value="Genomic_DNA"/>
</dbReference>
<dbReference type="GO" id="GO:0005795">
    <property type="term" value="C:Golgi stack"/>
    <property type="evidence" value="ECO:0007669"/>
    <property type="project" value="TreeGrafter"/>
</dbReference>
<dbReference type="Pfam" id="PF00004">
    <property type="entry name" value="AAA"/>
    <property type="match status" value="1"/>
</dbReference>
<proteinExistence type="inferred from homology"/>
<keyword evidence="8" id="KW-0479">Metal-binding</keyword>
<dbReference type="GO" id="GO:0006891">
    <property type="term" value="P:intra-Golgi vesicle-mediated transport"/>
    <property type="evidence" value="ECO:0007669"/>
    <property type="project" value="TreeGrafter"/>
</dbReference>
<dbReference type="Pfam" id="PF06803">
    <property type="entry name" value="DUF1232"/>
    <property type="match status" value="1"/>
</dbReference>
<keyword evidence="7" id="KW-0472">Membrane</keyword>
<comment type="subcellular location">
    <subcellularLocation>
        <location evidence="8">Cytoplasm</location>
    </subcellularLocation>
    <subcellularLocation>
        <location evidence="1">Endomembrane system</location>
        <topology evidence="1">Multi-pass membrane protein</topology>
    </subcellularLocation>
</comment>
<accession>A0A8S2HDV1</accession>
<evidence type="ECO:0000259" key="10">
    <source>
        <dbReference type="Pfam" id="PF06803"/>
    </source>
</evidence>
<dbReference type="InterPro" id="IPR027417">
    <property type="entry name" value="P-loop_NTPase"/>
</dbReference>
<dbReference type="GO" id="GO:0043001">
    <property type="term" value="P:Golgi to plasma membrane protein transport"/>
    <property type="evidence" value="ECO:0007669"/>
    <property type="project" value="TreeGrafter"/>
</dbReference>
<keyword evidence="8" id="KW-0460">Magnesium</keyword>
<dbReference type="InterPro" id="IPR039812">
    <property type="entry name" value="Vesicle-fus_ATPase"/>
</dbReference>
<gene>
    <name evidence="11" type="ORF">OVA965_LOCUS7058</name>
    <name evidence="12" type="ORF">TMI583_LOCUS7054</name>
</gene>
<dbReference type="Gene3D" id="3.40.50.300">
    <property type="entry name" value="P-loop containing nucleotide triphosphate hydrolases"/>
    <property type="match status" value="1"/>
</dbReference>
<feature type="domain" description="DUF1232" evidence="10">
    <location>
        <begin position="270"/>
        <end position="303"/>
    </location>
</feature>
<dbReference type="GO" id="GO:0035494">
    <property type="term" value="P:SNARE complex disassembly"/>
    <property type="evidence" value="ECO:0007669"/>
    <property type="project" value="InterPro"/>
</dbReference>
<keyword evidence="6" id="KW-1133">Transmembrane helix</keyword>
<evidence type="ECO:0000256" key="7">
    <source>
        <dbReference type="ARBA" id="ARBA00023136"/>
    </source>
</evidence>
<dbReference type="Proteomes" id="UP000677228">
    <property type="component" value="Unassembled WGS sequence"/>
</dbReference>
<dbReference type="SUPFAM" id="SSF52540">
    <property type="entry name" value="P-loop containing nucleoside triphosphate hydrolases"/>
    <property type="match status" value="1"/>
</dbReference>
<keyword evidence="8" id="KW-0813">Transport</keyword>
<reference evidence="12" key="1">
    <citation type="submission" date="2021-02" db="EMBL/GenBank/DDBJ databases">
        <authorList>
            <person name="Nowell W R."/>
        </authorList>
    </citation>
    <scope>NUCLEOTIDE SEQUENCE</scope>
</reference>
<dbReference type="AlphaFoldDB" id="A0A8S2HDV1"/>
<comment type="catalytic activity">
    <reaction evidence="8">
        <text>ATP + H2O = ADP + phosphate + H(+)</text>
        <dbReference type="Rhea" id="RHEA:13065"/>
        <dbReference type="ChEBI" id="CHEBI:15377"/>
        <dbReference type="ChEBI" id="CHEBI:15378"/>
        <dbReference type="ChEBI" id="CHEBI:30616"/>
        <dbReference type="ChEBI" id="CHEBI:43474"/>
        <dbReference type="ChEBI" id="CHEBI:456216"/>
        <dbReference type="EC" id="3.6.4.6"/>
    </reaction>
</comment>
<evidence type="ECO:0000259" key="9">
    <source>
        <dbReference type="Pfam" id="PF00004"/>
    </source>
</evidence>
<sequence>MSSKFTLVNSPIFYNEDYNNYAIFNAVDMDTSPMIQVEIRNSHGVFLFQTLINTRVSPKTVGLNDRQQKRYKLKLYHKYSVQIHVHQHNLLTIINQKFNVDKTVGGYNHVFERIFGNILLSRLYPQNFIRKTGMKHSRGILLSGPPGTGKTLIARTICEVLRVKPKIVNGPETYNHLLRESEAKIRHLFDESEFDAEKYGANSDLHIIMVQNCEEQAQDPEAPPLTRALARAQQLYNIAILNFGVADLRSITRLLRCSLSGTYKVDRQTLVVLGGAVIYVAMPCDAIPDFIPVLGYLDDAYILRQAITTCLSEIRRFQQWEEEQQRNK</sequence>
<keyword evidence="4 8" id="KW-0547">Nucleotide-binding</keyword>
<evidence type="ECO:0000313" key="12">
    <source>
        <dbReference type="EMBL" id="CAF3634585.1"/>
    </source>
</evidence>
<comment type="cofactor">
    <cofactor evidence="8">
        <name>Mg(2+)</name>
        <dbReference type="ChEBI" id="CHEBI:18420"/>
    </cofactor>
    <text evidence="8">Binds 1 Mg(2+) ion per subunit.</text>
</comment>
<evidence type="ECO:0000256" key="5">
    <source>
        <dbReference type="ARBA" id="ARBA00022840"/>
    </source>
</evidence>
<dbReference type="InterPro" id="IPR010652">
    <property type="entry name" value="DUF1232"/>
</dbReference>
<feature type="domain" description="ATPase AAA-type core" evidence="9">
    <location>
        <begin position="140"/>
        <end position="211"/>
    </location>
</feature>
<dbReference type="PANTHER" id="PTHR23078">
    <property type="entry name" value="VESICULAR-FUSION PROTEIN NSF"/>
    <property type="match status" value="1"/>
</dbReference>
<protein>
    <recommendedName>
        <fullName evidence="8">Vesicle-fusing ATPase</fullName>
        <ecNumber evidence="8">3.6.4.6</ecNumber>
    </recommendedName>
</protein>
<keyword evidence="3" id="KW-0812">Transmembrane</keyword>
<evidence type="ECO:0000256" key="1">
    <source>
        <dbReference type="ARBA" id="ARBA00004127"/>
    </source>
</evidence>
<keyword evidence="5 8" id="KW-0067">ATP-binding</keyword>
<keyword evidence="8" id="KW-0653">Protein transport</keyword>
<comment type="similarity">
    <text evidence="2 8">Belongs to the AAA ATPase family.</text>
</comment>
<evidence type="ECO:0000256" key="3">
    <source>
        <dbReference type="ARBA" id="ARBA00022692"/>
    </source>
</evidence>
<comment type="caution">
    <text evidence="12">The sequence shown here is derived from an EMBL/GenBank/DDBJ whole genome shotgun (WGS) entry which is preliminary data.</text>
</comment>
<dbReference type="EC" id="3.6.4.6" evidence="8"/>
<dbReference type="GO" id="GO:0046872">
    <property type="term" value="F:metal ion binding"/>
    <property type="evidence" value="ECO:0007669"/>
    <property type="project" value="UniProtKB-UniRule"/>
</dbReference>
<name>A0A8S2HDV1_9BILA</name>
<evidence type="ECO:0000256" key="2">
    <source>
        <dbReference type="ARBA" id="ARBA00006914"/>
    </source>
</evidence>
<dbReference type="EMBL" id="CAJOBA010002201">
    <property type="protein sequence ID" value="CAF3634585.1"/>
    <property type="molecule type" value="Genomic_DNA"/>
</dbReference>
<organism evidence="12 13">
    <name type="scientific">Didymodactylos carnosus</name>
    <dbReference type="NCBI Taxonomy" id="1234261"/>
    <lineage>
        <taxon>Eukaryota</taxon>
        <taxon>Metazoa</taxon>
        <taxon>Spiralia</taxon>
        <taxon>Gnathifera</taxon>
        <taxon>Rotifera</taxon>
        <taxon>Eurotatoria</taxon>
        <taxon>Bdelloidea</taxon>
        <taxon>Philodinida</taxon>
        <taxon>Philodinidae</taxon>
        <taxon>Didymodactylos</taxon>
    </lineage>
</organism>
<dbReference type="GO" id="GO:0005524">
    <property type="term" value="F:ATP binding"/>
    <property type="evidence" value="ECO:0007669"/>
    <property type="project" value="UniProtKB-UniRule"/>
</dbReference>
<evidence type="ECO:0000256" key="6">
    <source>
        <dbReference type="ARBA" id="ARBA00022989"/>
    </source>
</evidence>
<evidence type="ECO:0000256" key="8">
    <source>
        <dbReference type="RuleBase" id="RU367045"/>
    </source>
</evidence>
<dbReference type="Proteomes" id="UP000682733">
    <property type="component" value="Unassembled WGS sequence"/>
</dbReference>
<dbReference type="PANTHER" id="PTHR23078:SF3">
    <property type="entry name" value="VESICLE-FUSING ATPASE"/>
    <property type="match status" value="1"/>
</dbReference>
<keyword evidence="8" id="KW-0931">ER-Golgi transport</keyword>
<evidence type="ECO:0000313" key="11">
    <source>
        <dbReference type="EMBL" id="CAF0849331.1"/>
    </source>
</evidence>
<evidence type="ECO:0000313" key="13">
    <source>
        <dbReference type="Proteomes" id="UP000682733"/>
    </source>
</evidence>
<keyword evidence="8" id="KW-0963">Cytoplasm</keyword>
<dbReference type="InterPro" id="IPR003959">
    <property type="entry name" value="ATPase_AAA_core"/>
</dbReference>
<comment type="function">
    <text evidence="8">Required for vesicle-mediated transport. Catalyzes the fusion of transport vesicles within the Golgi cisternae. Is also required for transport from the endoplasmic reticulum to the Golgi stack. Seems to function as a fusion protein required for the delivery of cargo proteins to all compartments of the Golgi stack independent of vesicle origin.</text>
</comment>